<dbReference type="SMART" id="SM00862">
    <property type="entry name" value="Trans_reg_C"/>
    <property type="match status" value="1"/>
</dbReference>
<dbReference type="SUPFAM" id="SSF52540">
    <property type="entry name" value="P-loop containing nucleoside triphosphate hydrolases"/>
    <property type="match status" value="1"/>
</dbReference>
<feature type="domain" description="OmpR/PhoB-type" evidence="3">
    <location>
        <begin position="10"/>
        <end position="108"/>
    </location>
</feature>
<dbReference type="SUPFAM" id="SSF48452">
    <property type="entry name" value="TPR-like"/>
    <property type="match status" value="1"/>
</dbReference>
<comment type="caution">
    <text evidence="4">The sequence shown here is derived from an EMBL/GenBank/DDBJ whole genome shotgun (WGS) entry which is preliminary data.</text>
</comment>
<dbReference type="Pfam" id="PF25872">
    <property type="entry name" value="HTH_77"/>
    <property type="match status" value="1"/>
</dbReference>
<keyword evidence="5" id="KW-1185">Reference proteome</keyword>
<dbReference type="PROSITE" id="PS51755">
    <property type="entry name" value="OMPR_PHOB"/>
    <property type="match status" value="1"/>
</dbReference>
<dbReference type="InterPro" id="IPR058852">
    <property type="entry name" value="HTH_77"/>
</dbReference>
<dbReference type="InterPro" id="IPR036388">
    <property type="entry name" value="WH-like_DNA-bd_sf"/>
</dbReference>
<dbReference type="SUPFAM" id="SSF46894">
    <property type="entry name" value="C-terminal effector domain of the bipartite response regulators"/>
    <property type="match status" value="1"/>
</dbReference>
<keyword evidence="1 2" id="KW-0238">DNA-binding</keyword>
<proteinExistence type="predicted"/>
<dbReference type="InterPro" id="IPR027417">
    <property type="entry name" value="P-loop_NTPase"/>
</dbReference>
<organism evidence="4 5">
    <name type="scientific">Rhizobium bangladeshense</name>
    <dbReference type="NCBI Taxonomy" id="1138189"/>
    <lineage>
        <taxon>Bacteria</taxon>
        <taxon>Pseudomonadati</taxon>
        <taxon>Pseudomonadota</taxon>
        <taxon>Alphaproteobacteria</taxon>
        <taxon>Hyphomicrobiales</taxon>
        <taxon>Rhizobiaceae</taxon>
        <taxon>Rhizobium/Agrobacterium group</taxon>
        <taxon>Rhizobium</taxon>
    </lineage>
</organism>
<evidence type="ECO:0000256" key="2">
    <source>
        <dbReference type="PROSITE-ProRule" id="PRU01091"/>
    </source>
</evidence>
<dbReference type="Gene3D" id="3.40.50.300">
    <property type="entry name" value="P-loop containing nucleotide triphosphate hydrolases"/>
    <property type="match status" value="1"/>
</dbReference>
<dbReference type="RefSeq" id="WP_222012500.1">
    <property type="nucleotide sequence ID" value="NZ_JABTXI010000013.1"/>
</dbReference>
<dbReference type="Gene3D" id="1.25.40.10">
    <property type="entry name" value="Tetratricopeptide repeat domain"/>
    <property type="match status" value="1"/>
</dbReference>
<dbReference type="InterPro" id="IPR001867">
    <property type="entry name" value="OmpR/PhoB-type_DNA-bd"/>
</dbReference>
<dbReference type="PRINTS" id="PR00364">
    <property type="entry name" value="DISEASERSIST"/>
</dbReference>
<name>A0ABS7LQC8_9HYPH</name>
<protein>
    <submittedName>
        <fullName evidence="4">Winged helix-turn-helix domain-containing protein</fullName>
    </submittedName>
</protein>
<dbReference type="EMBL" id="JABTXI010000013">
    <property type="protein sequence ID" value="MBY3593568.1"/>
    <property type="molecule type" value="Genomic_DNA"/>
</dbReference>
<evidence type="ECO:0000313" key="5">
    <source>
        <dbReference type="Proteomes" id="UP000720124"/>
    </source>
</evidence>
<gene>
    <name evidence="4" type="ORF">HJA87_27325</name>
</gene>
<dbReference type="PANTHER" id="PTHR47691">
    <property type="entry name" value="REGULATOR-RELATED"/>
    <property type="match status" value="1"/>
</dbReference>
<accession>A0ABS7LQC8</accession>
<dbReference type="Pfam" id="PF00486">
    <property type="entry name" value="Trans_reg_C"/>
    <property type="match status" value="1"/>
</dbReference>
<evidence type="ECO:0000256" key="1">
    <source>
        <dbReference type="ARBA" id="ARBA00023125"/>
    </source>
</evidence>
<evidence type="ECO:0000259" key="3">
    <source>
        <dbReference type="PROSITE" id="PS51755"/>
    </source>
</evidence>
<evidence type="ECO:0000313" key="4">
    <source>
        <dbReference type="EMBL" id="MBY3593568.1"/>
    </source>
</evidence>
<dbReference type="InterPro" id="IPR011990">
    <property type="entry name" value="TPR-like_helical_dom_sf"/>
</dbReference>
<dbReference type="PANTHER" id="PTHR47691:SF3">
    <property type="entry name" value="HTH-TYPE TRANSCRIPTIONAL REGULATOR RV0890C-RELATED"/>
    <property type="match status" value="1"/>
</dbReference>
<dbReference type="Gene3D" id="1.10.10.10">
    <property type="entry name" value="Winged helix-like DNA-binding domain superfamily/Winged helix DNA-binding domain"/>
    <property type="match status" value="1"/>
</dbReference>
<dbReference type="Proteomes" id="UP000720124">
    <property type="component" value="Unassembled WGS sequence"/>
</dbReference>
<dbReference type="CDD" id="cd00383">
    <property type="entry name" value="trans_reg_C"/>
    <property type="match status" value="1"/>
</dbReference>
<reference evidence="4 5" key="1">
    <citation type="submission" date="2020-06" db="EMBL/GenBank/DDBJ databases">
        <title>Global-level population genomics: horizontal gene transfer, symbiosis and evolution in Rhizobia.</title>
        <authorList>
            <person name="Gai Y."/>
        </authorList>
    </citation>
    <scope>NUCLEOTIDE SEQUENCE [LARGE SCALE GENOMIC DNA]</scope>
    <source>
        <strain evidence="4 5">PLR6_1b</strain>
    </source>
</reference>
<sequence length="979" mass="106973">MTSDLAEQISRSFSFGPFVLIPERQLLLQGDAPVRIGGRALDILTTLVERPGELVNKRELITRVWPDVVVDDGNLKVNMAALRRALGDGAGTTQYIATVTGRGYRFIAPVEVVRMFGFAPPAAAARKRSHNLPIATTRVFGRAEAIETIRRELNSSRLVSVVGAGGIGKTTVALAVAEQTIGVFRDGVWLIDLARLKDSSLVPYAVAAAIGLATHSSNMLAALGSYLRDCEMLLVFDNCEHIIEAAAFCVDRILAEAPGIRILATSREPLGVRGERVRRLSGLDTPPASSDLKAAEALDYPAIQLFVDRATDRLESFELSDANVLTITEICRRLDGLALAIELAATRVDSFGTDGLLANLDGRFRSLSGHRAGPKRHRTLTAMIDWSYDTLSESECAVMRRLSVFAGSFDLDSACAVAGDDLDRVQVIDDVANLVAKSLLSVDVAADKLVYRLLETTRGYCRERLQLSGEEEVVRRRHAEHICTVLERAASEWAQRPAPDWAGAYGGVLDDLRSALDWAGGVAADKSLYARLALAGSLLWNHFSFTEECRVRVSRALEELDAAGLVGTAAEMQLQVSFAGTTMFTRGAIPVAMDAMRRALEIAVRIGDIDHQLRCLRMIGTYQLFSGEHNAGIGTLETFISIATAADPSALPAGETHLAVADLLIGRLEGARQRIERFYGNYLKDSNDPRFARFLYDGNVDVGIILSHIQWLTGLPDTAARTTEVTIALARKTGHELSLSNALAWASLTFLMSRRYQECDRFAAMLDDQIVRHGIVIWRPVATFCRGAVACAQGDMAGEVLGVLEQAVEEFRAIRHLARFPFYLGGFADALAKYGRLIDAATAIQEAIDCAQEQNEQWCVPELLRIQASILSAEARRDKAEALLIESMALAEKIGALSWRLRSACDLASLWQIRLRAHDARKMLQPVYNEFTEGLETHDLALAADLLASLAHLGEDKEVNNLADFVPQTGCDSKGEMKW</sequence>
<feature type="DNA-binding region" description="OmpR/PhoB-type" evidence="2">
    <location>
        <begin position="10"/>
        <end position="108"/>
    </location>
</feature>
<dbReference type="InterPro" id="IPR016032">
    <property type="entry name" value="Sig_transdc_resp-reg_C-effctor"/>
</dbReference>